<name>A0A9D4CG46_DREPO</name>
<evidence type="ECO:0000313" key="2">
    <source>
        <dbReference type="Proteomes" id="UP000828390"/>
    </source>
</evidence>
<dbReference type="AlphaFoldDB" id="A0A9D4CG46"/>
<organism evidence="1 2">
    <name type="scientific">Dreissena polymorpha</name>
    <name type="common">Zebra mussel</name>
    <name type="synonym">Mytilus polymorpha</name>
    <dbReference type="NCBI Taxonomy" id="45954"/>
    <lineage>
        <taxon>Eukaryota</taxon>
        <taxon>Metazoa</taxon>
        <taxon>Spiralia</taxon>
        <taxon>Lophotrochozoa</taxon>
        <taxon>Mollusca</taxon>
        <taxon>Bivalvia</taxon>
        <taxon>Autobranchia</taxon>
        <taxon>Heteroconchia</taxon>
        <taxon>Euheterodonta</taxon>
        <taxon>Imparidentia</taxon>
        <taxon>Neoheterodontei</taxon>
        <taxon>Myida</taxon>
        <taxon>Dreissenoidea</taxon>
        <taxon>Dreissenidae</taxon>
        <taxon>Dreissena</taxon>
    </lineage>
</organism>
<protein>
    <submittedName>
        <fullName evidence="1">Uncharacterized protein</fullName>
    </submittedName>
</protein>
<sequence length="179" mass="21268">MCKQQFLNPINAESKSQYIFENGATNKLVYKYKIHFRPLINIHAYKDMDTKLKLFKLKLFKLKLFKLKLFIYAMWLIENIIKKAGYDMQSVQTFEPETSTYTLPFKKKGNGKEMKLTLVIVYPQFTGNDFTSAMGKCSYSMLTYVNVFPEHIRMFLHLPVQNSDDRKETEMKKKHRAYM</sequence>
<accession>A0A9D4CG46</accession>
<evidence type="ECO:0000313" key="1">
    <source>
        <dbReference type="EMBL" id="KAH3724079.1"/>
    </source>
</evidence>
<reference evidence="1" key="1">
    <citation type="journal article" date="2019" name="bioRxiv">
        <title>The Genome of the Zebra Mussel, Dreissena polymorpha: A Resource for Invasive Species Research.</title>
        <authorList>
            <person name="McCartney M.A."/>
            <person name="Auch B."/>
            <person name="Kono T."/>
            <person name="Mallez S."/>
            <person name="Zhang Y."/>
            <person name="Obille A."/>
            <person name="Becker A."/>
            <person name="Abrahante J.E."/>
            <person name="Garbe J."/>
            <person name="Badalamenti J.P."/>
            <person name="Herman A."/>
            <person name="Mangelson H."/>
            <person name="Liachko I."/>
            <person name="Sullivan S."/>
            <person name="Sone E.D."/>
            <person name="Koren S."/>
            <person name="Silverstein K.A.T."/>
            <person name="Beckman K.B."/>
            <person name="Gohl D.M."/>
        </authorList>
    </citation>
    <scope>NUCLEOTIDE SEQUENCE</scope>
    <source>
        <strain evidence="1">Duluth1</strain>
        <tissue evidence="1">Whole animal</tissue>
    </source>
</reference>
<dbReference type="Proteomes" id="UP000828390">
    <property type="component" value="Unassembled WGS sequence"/>
</dbReference>
<dbReference type="EMBL" id="JAIWYP010000012">
    <property type="protein sequence ID" value="KAH3724079.1"/>
    <property type="molecule type" value="Genomic_DNA"/>
</dbReference>
<keyword evidence="2" id="KW-1185">Reference proteome</keyword>
<gene>
    <name evidence="1" type="ORF">DPMN_049881</name>
</gene>
<proteinExistence type="predicted"/>
<comment type="caution">
    <text evidence="1">The sequence shown here is derived from an EMBL/GenBank/DDBJ whole genome shotgun (WGS) entry which is preliminary data.</text>
</comment>
<reference evidence="1" key="2">
    <citation type="submission" date="2020-11" db="EMBL/GenBank/DDBJ databases">
        <authorList>
            <person name="McCartney M.A."/>
            <person name="Auch B."/>
            <person name="Kono T."/>
            <person name="Mallez S."/>
            <person name="Becker A."/>
            <person name="Gohl D.M."/>
            <person name="Silverstein K.A.T."/>
            <person name="Koren S."/>
            <person name="Bechman K.B."/>
            <person name="Herman A."/>
            <person name="Abrahante J.E."/>
            <person name="Garbe J."/>
        </authorList>
    </citation>
    <scope>NUCLEOTIDE SEQUENCE</scope>
    <source>
        <strain evidence="1">Duluth1</strain>
        <tissue evidence="1">Whole animal</tissue>
    </source>
</reference>